<dbReference type="SMART" id="SM00448">
    <property type="entry name" value="REC"/>
    <property type="match status" value="2"/>
</dbReference>
<protein>
    <submittedName>
        <fullName evidence="3">Response regulator</fullName>
    </submittedName>
</protein>
<gene>
    <name evidence="3" type="ORF">C7H79_14535</name>
</gene>
<evidence type="ECO:0000313" key="3">
    <source>
        <dbReference type="EMBL" id="PSJ16232.1"/>
    </source>
</evidence>
<dbReference type="InterPro" id="IPR052048">
    <property type="entry name" value="ST_Response_Regulator"/>
</dbReference>
<keyword evidence="4" id="KW-1185">Reference proteome</keyword>
<dbReference type="PANTHER" id="PTHR43228:SF1">
    <property type="entry name" value="TWO-COMPONENT RESPONSE REGULATOR ARR22"/>
    <property type="match status" value="1"/>
</dbReference>
<feature type="domain" description="Response regulatory" evidence="2">
    <location>
        <begin position="149"/>
        <end position="264"/>
    </location>
</feature>
<dbReference type="AlphaFoldDB" id="A0A2P7NRZ0"/>
<organism evidence="3 4">
    <name type="scientific">Nitrosomonas supralitoralis</name>
    <dbReference type="NCBI Taxonomy" id="2116706"/>
    <lineage>
        <taxon>Bacteria</taxon>
        <taxon>Pseudomonadati</taxon>
        <taxon>Pseudomonadota</taxon>
        <taxon>Betaproteobacteria</taxon>
        <taxon>Nitrosomonadales</taxon>
        <taxon>Nitrosomonadaceae</taxon>
        <taxon>Nitrosomonas</taxon>
    </lineage>
</organism>
<accession>A0A2P7NRZ0</accession>
<evidence type="ECO:0000256" key="1">
    <source>
        <dbReference type="PROSITE-ProRule" id="PRU00169"/>
    </source>
</evidence>
<keyword evidence="1" id="KW-0597">Phosphoprotein</keyword>
<evidence type="ECO:0000313" key="4">
    <source>
        <dbReference type="Proteomes" id="UP000241912"/>
    </source>
</evidence>
<reference evidence="3 4" key="1">
    <citation type="submission" date="2018-03" db="EMBL/GenBank/DDBJ databases">
        <title>Draft genome of Nitrosomonas supralitoralis APG5.</title>
        <authorList>
            <person name="Urakawa H."/>
            <person name="Lopez J.V."/>
        </authorList>
    </citation>
    <scope>NUCLEOTIDE SEQUENCE [LARGE SCALE GENOMIC DNA]</scope>
    <source>
        <strain evidence="3 4">APG5</strain>
    </source>
</reference>
<dbReference type="OrthoDB" id="9179585at2"/>
<dbReference type="InterPro" id="IPR001789">
    <property type="entry name" value="Sig_transdc_resp-reg_receiver"/>
</dbReference>
<dbReference type="Pfam" id="PF00072">
    <property type="entry name" value="Response_reg"/>
    <property type="match status" value="2"/>
</dbReference>
<dbReference type="InterPro" id="IPR011006">
    <property type="entry name" value="CheY-like_superfamily"/>
</dbReference>
<feature type="domain" description="Response regulatory" evidence="2">
    <location>
        <begin position="9"/>
        <end position="124"/>
    </location>
</feature>
<feature type="modified residue" description="4-aspartylphosphate" evidence="1">
    <location>
        <position position="199"/>
    </location>
</feature>
<dbReference type="PROSITE" id="PS50110">
    <property type="entry name" value="RESPONSE_REGULATORY"/>
    <property type="match status" value="2"/>
</dbReference>
<feature type="modified residue" description="4-aspartylphosphate" evidence="1">
    <location>
        <position position="59"/>
    </location>
</feature>
<dbReference type="PANTHER" id="PTHR43228">
    <property type="entry name" value="TWO-COMPONENT RESPONSE REGULATOR"/>
    <property type="match status" value="1"/>
</dbReference>
<dbReference type="GO" id="GO:0000160">
    <property type="term" value="P:phosphorelay signal transduction system"/>
    <property type="evidence" value="ECO:0007669"/>
    <property type="project" value="InterPro"/>
</dbReference>
<dbReference type="EMBL" id="PXXU01000061">
    <property type="protein sequence ID" value="PSJ16232.1"/>
    <property type="molecule type" value="Genomic_DNA"/>
</dbReference>
<comment type="caution">
    <text evidence="3">The sequence shown here is derived from an EMBL/GenBank/DDBJ whole genome shotgun (WGS) entry which is preliminary data.</text>
</comment>
<dbReference type="SUPFAM" id="SSF52172">
    <property type="entry name" value="CheY-like"/>
    <property type="match status" value="2"/>
</dbReference>
<proteinExistence type="predicted"/>
<evidence type="ECO:0000259" key="2">
    <source>
        <dbReference type="PROSITE" id="PS50110"/>
    </source>
</evidence>
<dbReference type="RefSeq" id="WP_106708012.1">
    <property type="nucleotide sequence ID" value="NZ_PXXU01000061.1"/>
</dbReference>
<name>A0A2P7NRZ0_9PROT</name>
<dbReference type="Proteomes" id="UP000241912">
    <property type="component" value="Unassembled WGS sequence"/>
</dbReference>
<sequence>MTQLSKRMRILIVDDCVCIRATLRAMLNSDEYVVVGELNSGEKLLSSIALLNPDLICLDHLLPNKDGMHLLGEIRAAYPDILVVMITGSDDTMLKHIAAMLGVDGFIYKPFSQKKIFDGLQEVIHAKEQLMVLNQKYSFFEDNITYHAKAVVADDSRTVRRLLITILTQMGIEVVGETYDGMQATELVAEHKPDLACLDFEMPTMNGLESLRIIQNQNNATKVVIITAFASRELFIQATSAGAAGFIVKPFYPDTLKQNISRILANQR</sequence>
<dbReference type="Gene3D" id="3.40.50.2300">
    <property type="match status" value="2"/>
</dbReference>